<dbReference type="SUPFAM" id="SSF55961">
    <property type="entry name" value="Bet v1-like"/>
    <property type="match status" value="1"/>
</dbReference>
<sequence length="380" mass="43628">MVIPLIKITSFLCLDYSVLYVIIDIPLLQNAFLNCYFFGPYGRILCLYWFNQRNHNDLIFFYLQRLFANRDYVYIRRHKDFDVTGSVPLPHKEGLFESPPSVNHPPVEEERPSVHSHAKRKAIENDLRQKVNGGALENKVFVIISRSCEHPEVPESKNAIRVSEYWSHMVVKSLNGVDKPGMEFVLTYYDEPAVGGLPSGVAAWATGRAAPAYLERMRRAAHDYDKWRSVRSNQELPDFVSFNQSKTKPSPGFKVSEQDMESSKDGPELENAGAEQKRDQSTQTEQIQSIDNNAAIDKTVVVIVQNEVVKVDKVNSTSTMDTEVKQNVKENFIKIHSTPSVDAEVKQEEKPVEAENDKPEEENGNTGYWWRYLYPFYYFS</sequence>
<reference evidence="3" key="1">
    <citation type="submission" date="2021-12" db="EMBL/GenBank/DDBJ databases">
        <authorList>
            <person name="King R."/>
        </authorList>
    </citation>
    <scope>NUCLEOTIDE SEQUENCE</scope>
</reference>
<dbReference type="AlphaFoldDB" id="A0A9P0C141"/>
<gene>
    <name evidence="3" type="ORF">DIATSA_LOCUS7438</name>
</gene>
<proteinExistence type="predicted"/>
<dbReference type="InterPro" id="IPR002913">
    <property type="entry name" value="START_lipid-bd_dom"/>
</dbReference>
<reference evidence="3" key="2">
    <citation type="submission" date="2022-10" db="EMBL/GenBank/DDBJ databases">
        <authorList>
            <consortium name="ENA_rothamsted_submissions"/>
            <consortium name="culmorum"/>
            <person name="King R."/>
        </authorList>
    </citation>
    <scope>NUCLEOTIDE SEQUENCE</scope>
</reference>
<organism evidence="3 4">
    <name type="scientific">Diatraea saccharalis</name>
    <name type="common">sugarcane borer</name>
    <dbReference type="NCBI Taxonomy" id="40085"/>
    <lineage>
        <taxon>Eukaryota</taxon>
        <taxon>Metazoa</taxon>
        <taxon>Ecdysozoa</taxon>
        <taxon>Arthropoda</taxon>
        <taxon>Hexapoda</taxon>
        <taxon>Insecta</taxon>
        <taxon>Pterygota</taxon>
        <taxon>Neoptera</taxon>
        <taxon>Endopterygota</taxon>
        <taxon>Lepidoptera</taxon>
        <taxon>Glossata</taxon>
        <taxon>Ditrysia</taxon>
        <taxon>Pyraloidea</taxon>
        <taxon>Crambidae</taxon>
        <taxon>Crambinae</taxon>
        <taxon>Diatraea</taxon>
    </lineage>
</organism>
<feature type="region of interest" description="Disordered" evidence="1">
    <location>
        <begin position="342"/>
        <end position="364"/>
    </location>
</feature>
<feature type="compositionally biased region" description="Polar residues" evidence="1">
    <location>
        <begin position="238"/>
        <end position="248"/>
    </location>
</feature>
<evidence type="ECO:0000313" key="3">
    <source>
        <dbReference type="EMBL" id="CAH0756841.1"/>
    </source>
</evidence>
<dbReference type="PANTHER" id="PTHR19308:SF8">
    <property type="entry name" value="STAR-RELATED LIPID TRANSFER PROTEIN 7, MITOCHONDRIAL"/>
    <property type="match status" value="1"/>
</dbReference>
<dbReference type="InterPro" id="IPR051213">
    <property type="entry name" value="START_lipid_transfer"/>
</dbReference>
<feature type="compositionally biased region" description="Basic and acidic residues" evidence="1">
    <location>
        <begin position="343"/>
        <end position="357"/>
    </location>
</feature>
<protein>
    <recommendedName>
        <fullName evidence="2">START domain-containing protein</fullName>
    </recommendedName>
</protein>
<dbReference type="EMBL" id="OU893351">
    <property type="protein sequence ID" value="CAH0756841.1"/>
    <property type="molecule type" value="Genomic_DNA"/>
</dbReference>
<dbReference type="Proteomes" id="UP001153714">
    <property type="component" value="Chromosome 20"/>
</dbReference>
<dbReference type="InterPro" id="IPR023393">
    <property type="entry name" value="START-like_dom_sf"/>
</dbReference>
<dbReference type="Gene3D" id="3.30.530.20">
    <property type="match status" value="1"/>
</dbReference>
<dbReference type="PROSITE" id="PS50848">
    <property type="entry name" value="START"/>
    <property type="match status" value="1"/>
</dbReference>
<dbReference type="OrthoDB" id="1295045at2759"/>
<accession>A0A9P0C141</accession>
<keyword evidence="4" id="KW-1185">Reference proteome</keyword>
<feature type="region of interest" description="Disordered" evidence="1">
    <location>
        <begin position="238"/>
        <end position="285"/>
    </location>
</feature>
<feature type="domain" description="START" evidence="2">
    <location>
        <begin position="66"/>
        <end position="226"/>
    </location>
</feature>
<evidence type="ECO:0000259" key="2">
    <source>
        <dbReference type="PROSITE" id="PS50848"/>
    </source>
</evidence>
<evidence type="ECO:0000256" key="1">
    <source>
        <dbReference type="SAM" id="MobiDB-lite"/>
    </source>
</evidence>
<evidence type="ECO:0000313" key="4">
    <source>
        <dbReference type="Proteomes" id="UP001153714"/>
    </source>
</evidence>
<dbReference type="GO" id="GO:0008289">
    <property type="term" value="F:lipid binding"/>
    <property type="evidence" value="ECO:0007669"/>
    <property type="project" value="InterPro"/>
</dbReference>
<dbReference type="GO" id="GO:0005737">
    <property type="term" value="C:cytoplasm"/>
    <property type="evidence" value="ECO:0007669"/>
    <property type="project" value="UniProtKB-ARBA"/>
</dbReference>
<dbReference type="PANTHER" id="PTHR19308">
    <property type="entry name" value="PHOSPHATIDYLCHOLINE TRANSFER PROTEIN"/>
    <property type="match status" value="1"/>
</dbReference>
<name>A0A9P0C141_9NEOP</name>